<proteinExistence type="predicted"/>
<sequence>MKVIRHDIDPDGDLLIVLKCPNSLNLMPHLPLDDFPWPPPHYGSILVDLSNKDDVQIEFRVFSLLMLRSSMFFRKMLTSPWKETVEESTTSPRLLRVSATDWNADALAVVLDIIHNCSYENDIPHGLSNFFLAHIAAIVDYYQCAECPRIKAVTKQWESGFRFDMIMNAWITNLYIALVFSWKSFRSTIVLNVLEKCHDLTRLTPIYDLPMGETLRTIENKRQAILGKLLARIDAIVPGIWEDRTDCSDECYLSMRRRLPTVFPHLPVSRSLIGCSIIEVLKKIDDLLPAHEHYHSGDCGVNSMMYEAIWEMDRDVRQASYEIFKDRLTQIETYDLPIAGILEQIEKKRVTLISKCLHLLDALEEQLLHEDACPRRQEAMCTTLTLRVLMRAKRRMANPELPLIISNISVLPINSEIRFYMISITYEVDRQPDIELVLNNPNSQQIVPALRFSNGDNDFNDIEFDNPPCVGRYTVLRPIYNNTNNTPINSEVHMRVSSRKLIRASPVFRTMLQGP</sequence>
<dbReference type="EMBL" id="CBMF010000015">
    <property type="protein sequence ID" value="CEG03050.1"/>
    <property type="molecule type" value="Genomic_DNA"/>
</dbReference>
<accession>A0A096PDF2</accession>
<dbReference type="InterPro" id="IPR011333">
    <property type="entry name" value="SKP1/BTB/POZ_sf"/>
</dbReference>
<reference evidence="1" key="1">
    <citation type="submission" date="2013-05" db="EMBL/GenBank/DDBJ databases">
        <title>Draft genome sequences of six wheat associated Fusarium spp. isolates.</title>
        <authorList>
            <person name="Moolhuijzen P.M."/>
            <person name="Manners J.M."/>
            <person name="Wilcox S."/>
            <person name="Bellgard M.I."/>
            <person name="Gardiner D.M."/>
        </authorList>
    </citation>
    <scope>NUCLEOTIDE SEQUENCE</scope>
    <source>
        <strain evidence="1">CS5834</strain>
        <strain evidence="1">CS5834</strain>
    </source>
</reference>
<protein>
    <submittedName>
        <fullName evidence="1">WGS project CBMF000000000 data, contig CS5834_c000016</fullName>
    </submittedName>
</protein>
<dbReference type="AlphaFoldDB" id="A0A096PDF2"/>
<name>A0A096PDF2_FUSPS</name>
<organism evidence="1">
    <name type="scientific">Fusarium pseudograminearum CS5834</name>
    <dbReference type="NCBI Taxonomy" id="1318459"/>
    <lineage>
        <taxon>Eukaryota</taxon>
        <taxon>Fungi</taxon>
        <taxon>Dikarya</taxon>
        <taxon>Ascomycota</taxon>
        <taxon>Pezizomycotina</taxon>
        <taxon>Sordariomycetes</taxon>
        <taxon>Hypocreomycetidae</taxon>
        <taxon>Hypocreales</taxon>
        <taxon>Nectriaceae</taxon>
        <taxon>Fusarium</taxon>
    </lineage>
</organism>
<dbReference type="Gene3D" id="3.30.710.10">
    <property type="entry name" value="Potassium Channel Kv1.1, Chain A"/>
    <property type="match status" value="1"/>
</dbReference>
<gene>
    <name evidence="1" type="ORF">BN849_0002620</name>
</gene>
<evidence type="ECO:0000313" key="1">
    <source>
        <dbReference type="EMBL" id="CEG03050.1"/>
    </source>
</evidence>
<comment type="caution">
    <text evidence="1">The sequence shown here is derived from an EMBL/GenBank/DDBJ whole genome shotgun (WGS) entry which is preliminary data.</text>
</comment>